<accession>A0ABX7NJE4</accession>
<sequence length="351" mass="37014">MTTGYFFMQLANNTNQAIRTWWLSHTHSTGNPSTSMYGSGIPPASNANPAPTPLPNVSYTGTATVVSDEGDYWTLYFVDYDGNLWGASGQKLDIPSSSGFGALAQVQIFLNSAKQLQFQIKVTNSSGHTTTTEAKSLARICPATTSPGVLYVGDSVGWPKNNLTFQLTNAATESFTGYVWYISDPSKVASLSGDDTPVSVGAAQNVTASATLTTTPSNDDESIFKVSINSSATSVSLTITPANGGKAQLTFSYTPSSPPSNARLPLTGVLDVSVGDLLIRDVFNNYYHVAAWDWTNQLLTNQTNVTPIQSTMTGSNAPPLSPPAEQLTGASATTITCYLLNLPGTTTTGST</sequence>
<evidence type="ECO:0000313" key="1">
    <source>
        <dbReference type="EMBL" id="QSQ18992.1"/>
    </source>
</evidence>
<dbReference type="Proteomes" id="UP000662747">
    <property type="component" value="Chromosome"/>
</dbReference>
<keyword evidence="2" id="KW-1185">Reference proteome</keyword>
<dbReference type="RefSeq" id="WP_206720580.1">
    <property type="nucleotide sequence ID" value="NZ_CP071090.1"/>
</dbReference>
<evidence type="ECO:0000313" key="2">
    <source>
        <dbReference type="Proteomes" id="UP000662747"/>
    </source>
</evidence>
<gene>
    <name evidence="1" type="ORF">JY651_26975</name>
</gene>
<proteinExistence type="predicted"/>
<name>A0ABX7NJE4_9BACT</name>
<protein>
    <submittedName>
        <fullName evidence="1">Uncharacterized protein</fullName>
    </submittedName>
</protein>
<organism evidence="1 2">
    <name type="scientific">Pyxidicoccus parkwayensis</name>
    <dbReference type="NCBI Taxonomy" id="2813578"/>
    <lineage>
        <taxon>Bacteria</taxon>
        <taxon>Pseudomonadati</taxon>
        <taxon>Myxococcota</taxon>
        <taxon>Myxococcia</taxon>
        <taxon>Myxococcales</taxon>
        <taxon>Cystobacterineae</taxon>
        <taxon>Myxococcaceae</taxon>
        <taxon>Pyxidicoccus</taxon>
    </lineage>
</organism>
<dbReference type="EMBL" id="CP071090">
    <property type="protein sequence ID" value="QSQ18992.1"/>
    <property type="molecule type" value="Genomic_DNA"/>
</dbReference>
<reference evidence="1 2" key="1">
    <citation type="submission" date="2021-02" db="EMBL/GenBank/DDBJ databases">
        <title>De Novo genome assembly of isolated myxobacteria.</title>
        <authorList>
            <person name="Stevens D.C."/>
        </authorList>
    </citation>
    <scope>NUCLEOTIDE SEQUENCE [LARGE SCALE GENOMIC DNA]</scope>
    <source>
        <strain evidence="2">SCPEA02</strain>
    </source>
</reference>